<dbReference type="GO" id="GO:0005524">
    <property type="term" value="F:ATP binding"/>
    <property type="evidence" value="ECO:0007669"/>
    <property type="project" value="UniProtKB-KW"/>
</dbReference>
<evidence type="ECO:0000256" key="1">
    <source>
        <dbReference type="ARBA" id="ARBA00000085"/>
    </source>
</evidence>
<feature type="transmembrane region" description="Helical" evidence="10">
    <location>
        <begin position="127"/>
        <end position="143"/>
    </location>
</feature>
<dbReference type="CDD" id="cd00075">
    <property type="entry name" value="HATPase"/>
    <property type="match status" value="1"/>
</dbReference>
<reference evidence="12 13" key="1">
    <citation type="submission" date="2016-10" db="EMBL/GenBank/DDBJ databases">
        <authorList>
            <person name="de Groot N.N."/>
        </authorList>
    </citation>
    <scope>NUCLEOTIDE SEQUENCE [LARGE SCALE GENOMIC DNA]</scope>
    <source>
        <strain evidence="12 13">DSM 45434</strain>
    </source>
</reference>
<keyword evidence="6 12" id="KW-0418">Kinase</keyword>
<dbReference type="SUPFAM" id="SSF55874">
    <property type="entry name" value="ATPase domain of HSP90 chaperone/DNA topoisomerase II/histidine kinase"/>
    <property type="match status" value="1"/>
</dbReference>
<dbReference type="InterPro" id="IPR050482">
    <property type="entry name" value="Sensor_HK_TwoCompSys"/>
</dbReference>
<sequence>MPLGFSPRGRYPFPVQFTGQPRSTTRSTPRPHPDYPPAINWKIAAFGALAVVATLAFPPVDLSSLVVDVIAVVVVSLSQRWPVAAGAALVMLFLVGSADESLRSAILLFSAPALVAVAAYSGRPRWSIAYALILGYISVTSPFNGRLVPYDVTGTLIYIAALATAFWIGCFFRRQRLIAAENQRRLEDEMERRREELTRALHDSVATTLTSVVMRAETLGLTSPSDSEQRRTLELIADETRQAMQEIRHLLQVVREDAHAEDTTIERTVGEQISVTARLLRSHGFDVRVDARASVCSYAFPAGFEHVFTELATNAIKYAAPGTSVELRVSHSRRGLHCSVTNELSDSRGPATASPHLTSGLGLEEARRVVERHGGRWKARPKGRRWAAEFDLPAHALYGASPAAGGDFRTTLSREGSEIGATGGQ</sequence>
<name>A0A1H1PJH6_9CORY</name>
<evidence type="ECO:0000256" key="3">
    <source>
        <dbReference type="ARBA" id="ARBA00022553"/>
    </source>
</evidence>
<feature type="transmembrane region" description="Helical" evidence="10">
    <location>
        <begin position="39"/>
        <end position="57"/>
    </location>
</feature>
<keyword evidence="3" id="KW-0597">Phosphoprotein</keyword>
<evidence type="ECO:0000313" key="12">
    <source>
        <dbReference type="EMBL" id="SDS11388.1"/>
    </source>
</evidence>
<dbReference type="Gene3D" id="1.20.5.1930">
    <property type="match status" value="1"/>
</dbReference>
<gene>
    <name evidence="12" type="ORF">SAMN04488539_1035</name>
</gene>
<dbReference type="CDD" id="cd00082">
    <property type="entry name" value="HisKA"/>
    <property type="match status" value="1"/>
</dbReference>
<keyword evidence="10" id="KW-0472">Membrane</keyword>
<organism evidence="12 13">
    <name type="scientific">Corynebacterium timonense</name>
    <dbReference type="NCBI Taxonomy" id="441500"/>
    <lineage>
        <taxon>Bacteria</taxon>
        <taxon>Bacillati</taxon>
        <taxon>Actinomycetota</taxon>
        <taxon>Actinomycetes</taxon>
        <taxon>Mycobacteriales</taxon>
        <taxon>Corynebacteriaceae</taxon>
        <taxon>Corynebacterium</taxon>
    </lineage>
</organism>
<keyword evidence="7" id="KW-0067">ATP-binding</keyword>
<dbReference type="STRING" id="1203190.GCA_000312345_02125"/>
<dbReference type="Gene3D" id="3.30.565.10">
    <property type="entry name" value="Histidine kinase-like ATPase, C-terminal domain"/>
    <property type="match status" value="1"/>
</dbReference>
<evidence type="ECO:0000259" key="11">
    <source>
        <dbReference type="PROSITE" id="PS50109"/>
    </source>
</evidence>
<keyword evidence="4" id="KW-0808">Transferase</keyword>
<dbReference type="InterPro" id="IPR036890">
    <property type="entry name" value="HATPase_C_sf"/>
</dbReference>
<evidence type="ECO:0000256" key="6">
    <source>
        <dbReference type="ARBA" id="ARBA00022777"/>
    </source>
</evidence>
<feature type="compositionally biased region" description="Polar residues" evidence="9">
    <location>
        <begin position="17"/>
        <end position="28"/>
    </location>
</feature>
<evidence type="ECO:0000256" key="10">
    <source>
        <dbReference type="SAM" id="Phobius"/>
    </source>
</evidence>
<feature type="domain" description="Histidine kinase" evidence="11">
    <location>
        <begin position="200"/>
        <end position="396"/>
    </location>
</feature>
<dbReference type="InterPro" id="IPR003594">
    <property type="entry name" value="HATPase_dom"/>
</dbReference>
<dbReference type="PANTHER" id="PTHR24421">
    <property type="entry name" value="NITRATE/NITRITE SENSOR PROTEIN NARX-RELATED"/>
    <property type="match status" value="1"/>
</dbReference>
<accession>A0A1H1PJH6</accession>
<evidence type="ECO:0000256" key="9">
    <source>
        <dbReference type="SAM" id="MobiDB-lite"/>
    </source>
</evidence>
<dbReference type="Pfam" id="PF07730">
    <property type="entry name" value="HisKA_3"/>
    <property type="match status" value="1"/>
</dbReference>
<keyword evidence="13" id="KW-1185">Reference proteome</keyword>
<evidence type="ECO:0000256" key="2">
    <source>
        <dbReference type="ARBA" id="ARBA00012438"/>
    </source>
</evidence>
<protein>
    <recommendedName>
        <fullName evidence="2">histidine kinase</fullName>
        <ecNumber evidence="2">2.7.13.3</ecNumber>
    </recommendedName>
</protein>
<dbReference type="PANTHER" id="PTHR24421:SF10">
    <property type="entry name" value="NITRATE_NITRITE SENSOR PROTEIN NARQ"/>
    <property type="match status" value="1"/>
</dbReference>
<dbReference type="Proteomes" id="UP000182237">
    <property type="component" value="Chromosome I"/>
</dbReference>
<evidence type="ECO:0000256" key="4">
    <source>
        <dbReference type="ARBA" id="ARBA00022679"/>
    </source>
</evidence>
<dbReference type="AlphaFoldDB" id="A0A1H1PJH6"/>
<evidence type="ECO:0000313" key="13">
    <source>
        <dbReference type="Proteomes" id="UP000182237"/>
    </source>
</evidence>
<dbReference type="eggNOG" id="COG4585">
    <property type="taxonomic scope" value="Bacteria"/>
</dbReference>
<feature type="transmembrane region" description="Helical" evidence="10">
    <location>
        <begin position="155"/>
        <end position="172"/>
    </location>
</feature>
<dbReference type="InterPro" id="IPR011712">
    <property type="entry name" value="Sig_transdc_His_kin_sub3_dim/P"/>
</dbReference>
<dbReference type="GO" id="GO:0000155">
    <property type="term" value="F:phosphorelay sensor kinase activity"/>
    <property type="evidence" value="ECO:0007669"/>
    <property type="project" value="InterPro"/>
</dbReference>
<feature type="region of interest" description="Disordered" evidence="9">
    <location>
        <begin position="1"/>
        <end position="32"/>
    </location>
</feature>
<proteinExistence type="predicted"/>
<dbReference type="GO" id="GO:0046983">
    <property type="term" value="F:protein dimerization activity"/>
    <property type="evidence" value="ECO:0007669"/>
    <property type="project" value="InterPro"/>
</dbReference>
<feature type="transmembrane region" description="Helical" evidence="10">
    <location>
        <begin position="101"/>
        <end position="120"/>
    </location>
</feature>
<keyword evidence="8" id="KW-0902">Two-component regulatory system</keyword>
<feature type="transmembrane region" description="Helical" evidence="10">
    <location>
        <begin position="69"/>
        <end position="95"/>
    </location>
</feature>
<keyword evidence="5" id="KW-0547">Nucleotide-binding</keyword>
<keyword evidence="10" id="KW-0812">Transmembrane</keyword>
<dbReference type="Pfam" id="PF02518">
    <property type="entry name" value="HATPase_c"/>
    <property type="match status" value="1"/>
</dbReference>
<evidence type="ECO:0000256" key="7">
    <source>
        <dbReference type="ARBA" id="ARBA00022840"/>
    </source>
</evidence>
<dbReference type="InterPro" id="IPR005467">
    <property type="entry name" value="His_kinase_dom"/>
</dbReference>
<evidence type="ECO:0000256" key="8">
    <source>
        <dbReference type="ARBA" id="ARBA00023012"/>
    </source>
</evidence>
<dbReference type="EMBL" id="LT629765">
    <property type="protein sequence ID" value="SDS11388.1"/>
    <property type="molecule type" value="Genomic_DNA"/>
</dbReference>
<evidence type="ECO:0000256" key="5">
    <source>
        <dbReference type="ARBA" id="ARBA00022741"/>
    </source>
</evidence>
<comment type="catalytic activity">
    <reaction evidence="1">
        <text>ATP + protein L-histidine = ADP + protein N-phospho-L-histidine.</text>
        <dbReference type="EC" id="2.7.13.3"/>
    </reaction>
</comment>
<dbReference type="GO" id="GO:0016020">
    <property type="term" value="C:membrane"/>
    <property type="evidence" value="ECO:0007669"/>
    <property type="project" value="InterPro"/>
</dbReference>
<dbReference type="InterPro" id="IPR003661">
    <property type="entry name" value="HisK_dim/P_dom"/>
</dbReference>
<dbReference type="PROSITE" id="PS50109">
    <property type="entry name" value="HIS_KIN"/>
    <property type="match status" value="1"/>
</dbReference>
<dbReference type="EC" id="2.7.13.3" evidence="2"/>
<keyword evidence="10" id="KW-1133">Transmembrane helix</keyword>